<reference evidence="3 4" key="1">
    <citation type="submission" date="2021-06" db="EMBL/GenBank/DDBJ databases">
        <title>Caerostris extrusa draft genome.</title>
        <authorList>
            <person name="Kono N."/>
            <person name="Arakawa K."/>
        </authorList>
    </citation>
    <scope>NUCLEOTIDE SEQUENCE [LARGE SCALE GENOMIC DNA]</scope>
</reference>
<keyword evidence="2" id="KW-1133">Transmembrane helix</keyword>
<feature type="transmembrane region" description="Helical" evidence="2">
    <location>
        <begin position="294"/>
        <end position="312"/>
    </location>
</feature>
<keyword evidence="2" id="KW-0472">Membrane</keyword>
<protein>
    <submittedName>
        <fullName evidence="3">Protein spitz</fullName>
    </submittedName>
</protein>
<sequence length="382" mass="43296">MEKRNGAERNVSPCPSGLMPDDERTCGFNEVRWWCRTQCQRWLEESAFRILVIMHHPTLLLVLYVSTILRIVGNVEFSSLSPFSSFPTSLQISSTYEPPNAGTSEGNSADTKTETPFLPSLAVSSESFAKKERSDTTDVGHILSFQLHLPFLFFFLLPLSSVFLSPFLIYLRHICKKESYRRRMFLVRTADLHVFQLWTRVASRKSATSVISILLRIRLMMEDGDPHPEMITFEGMYPPSGAASFRAMLAVGERQDGVYDVTGYKSVIKERPRRWEGGEDHCVLGLHSLMPVTIAADFVAIFLFIFLLTPILPNPILLFSDFYPGTKPPVTTRSSEGHQIAPRAKKQEAKPRVMHANTSNEDAYACSPLYIVFSQRSSKMRQ</sequence>
<name>A0AAV4V904_CAEEX</name>
<accession>A0AAV4V904</accession>
<dbReference type="Proteomes" id="UP001054945">
    <property type="component" value="Unassembled WGS sequence"/>
</dbReference>
<feature type="transmembrane region" description="Helical" evidence="2">
    <location>
        <begin position="50"/>
        <end position="72"/>
    </location>
</feature>
<feature type="region of interest" description="Disordered" evidence="1">
    <location>
        <begin position="330"/>
        <end position="352"/>
    </location>
</feature>
<keyword evidence="2" id="KW-0812">Transmembrane</keyword>
<dbReference type="AlphaFoldDB" id="A0AAV4V904"/>
<evidence type="ECO:0000313" key="3">
    <source>
        <dbReference type="EMBL" id="GIY66508.1"/>
    </source>
</evidence>
<evidence type="ECO:0000256" key="1">
    <source>
        <dbReference type="SAM" id="MobiDB-lite"/>
    </source>
</evidence>
<gene>
    <name evidence="3" type="primary">spi_1</name>
    <name evidence="3" type="ORF">CEXT_53711</name>
</gene>
<organism evidence="3 4">
    <name type="scientific">Caerostris extrusa</name>
    <name type="common">Bark spider</name>
    <name type="synonym">Caerostris bankana</name>
    <dbReference type="NCBI Taxonomy" id="172846"/>
    <lineage>
        <taxon>Eukaryota</taxon>
        <taxon>Metazoa</taxon>
        <taxon>Ecdysozoa</taxon>
        <taxon>Arthropoda</taxon>
        <taxon>Chelicerata</taxon>
        <taxon>Arachnida</taxon>
        <taxon>Araneae</taxon>
        <taxon>Araneomorphae</taxon>
        <taxon>Entelegynae</taxon>
        <taxon>Araneoidea</taxon>
        <taxon>Araneidae</taxon>
        <taxon>Caerostris</taxon>
    </lineage>
</organism>
<keyword evidence="4" id="KW-1185">Reference proteome</keyword>
<evidence type="ECO:0000256" key="2">
    <source>
        <dbReference type="SAM" id="Phobius"/>
    </source>
</evidence>
<evidence type="ECO:0000313" key="4">
    <source>
        <dbReference type="Proteomes" id="UP001054945"/>
    </source>
</evidence>
<proteinExistence type="predicted"/>
<comment type="caution">
    <text evidence="3">The sequence shown here is derived from an EMBL/GenBank/DDBJ whole genome shotgun (WGS) entry which is preliminary data.</text>
</comment>
<dbReference type="EMBL" id="BPLR01014125">
    <property type="protein sequence ID" value="GIY66508.1"/>
    <property type="molecule type" value="Genomic_DNA"/>
</dbReference>
<feature type="transmembrane region" description="Helical" evidence="2">
    <location>
        <begin position="151"/>
        <end position="171"/>
    </location>
</feature>